<organism evidence="9 10">
    <name type="scientific">Actinomyces ruminis</name>
    <dbReference type="NCBI Taxonomy" id="1937003"/>
    <lineage>
        <taxon>Bacteria</taxon>
        <taxon>Bacillati</taxon>
        <taxon>Actinomycetota</taxon>
        <taxon>Actinomycetes</taxon>
        <taxon>Actinomycetales</taxon>
        <taxon>Actinomycetaceae</taxon>
        <taxon>Actinomyces</taxon>
    </lineage>
</organism>
<evidence type="ECO:0000256" key="4">
    <source>
        <dbReference type="ARBA" id="ARBA00022989"/>
    </source>
</evidence>
<dbReference type="EMBL" id="MTPX02000042">
    <property type="protein sequence ID" value="PHP52522.1"/>
    <property type="molecule type" value="Genomic_DNA"/>
</dbReference>
<dbReference type="Pfam" id="PF07690">
    <property type="entry name" value="MFS_1"/>
    <property type="match status" value="1"/>
</dbReference>
<evidence type="ECO:0000256" key="1">
    <source>
        <dbReference type="ARBA" id="ARBA00004651"/>
    </source>
</evidence>
<evidence type="ECO:0000256" key="7">
    <source>
        <dbReference type="SAM" id="Phobius"/>
    </source>
</evidence>
<keyword evidence="2" id="KW-0813">Transport</keyword>
<keyword evidence="3 7" id="KW-0812">Transmembrane</keyword>
<comment type="subcellular location">
    <subcellularLocation>
        <location evidence="1">Cell membrane</location>
        <topology evidence="1">Multi-pass membrane protein</topology>
    </subcellularLocation>
</comment>
<evidence type="ECO:0000256" key="6">
    <source>
        <dbReference type="SAM" id="MobiDB-lite"/>
    </source>
</evidence>
<feature type="transmembrane region" description="Helical" evidence="7">
    <location>
        <begin position="164"/>
        <end position="184"/>
    </location>
</feature>
<proteinExistence type="predicted"/>
<name>A0ABX4MEJ3_9ACTO</name>
<dbReference type="Gene3D" id="1.20.1720.10">
    <property type="entry name" value="Multidrug resistance protein D"/>
    <property type="match status" value="1"/>
</dbReference>
<gene>
    <name evidence="9" type="ORF">BW737_008485</name>
</gene>
<feature type="region of interest" description="Disordered" evidence="6">
    <location>
        <begin position="213"/>
        <end position="237"/>
    </location>
</feature>
<dbReference type="InterPro" id="IPR011701">
    <property type="entry name" value="MFS"/>
</dbReference>
<evidence type="ECO:0000259" key="8">
    <source>
        <dbReference type="PROSITE" id="PS50850"/>
    </source>
</evidence>
<dbReference type="InterPro" id="IPR036259">
    <property type="entry name" value="MFS_trans_sf"/>
</dbReference>
<comment type="caution">
    <text evidence="9">The sequence shown here is derived from an EMBL/GenBank/DDBJ whole genome shotgun (WGS) entry which is preliminary data.</text>
</comment>
<keyword evidence="10" id="KW-1185">Reference proteome</keyword>
<keyword evidence="5 7" id="KW-0472">Membrane</keyword>
<evidence type="ECO:0000256" key="5">
    <source>
        <dbReference type="ARBA" id="ARBA00023136"/>
    </source>
</evidence>
<dbReference type="Proteomes" id="UP000194577">
    <property type="component" value="Unassembled WGS sequence"/>
</dbReference>
<dbReference type="PANTHER" id="PTHR42718:SF9">
    <property type="entry name" value="MAJOR FACILITATOR SUPERFAMILY MULTIDRUG TRANSPORTER MFSC"/>
    <property type="match status" value="1"/>
</dbReference>
<sequence length="237" mass="25019">MKTKNSSLPAMALLVLAGFVCLFNEAEMNIALIAISKLYGIEVATAQWLTTGYMLVTGTFMPLSAFAMGRLGSRKTVLYALTLLLIGIGISAFAPGFGMLLAGRLIQALGCAFFIPVMMAVIITLAPKEKLGTYNGVMMLVLMAAPALSPTIAGFILSSLGLSWMFYIIIPVLLAVIAALTVLLPDTIKPREATLDPASVALSILASAVWSTPSATPPPPGSPHPRRSYLQPWGPPL</sequence>
<dbReference type="PROSITE" id="PS50850">
    <property type="entry name" value="MFS"/>
    <property type="match status" value="1"/>
</dbReference>
<feature type="transmembrane region" description="Helical" evidence="7">
    <location>
        <begin position="137"/>
        <end position="158"/>
    </location>
</feature>
<accession>A0ABX4MEJ3</accession>
<dbReference type="PANTHER" id="PTHR42718">
    <property type="entry name" value="MAJOR FACILITATOR SUPERFAMILY MULTIDRUG TRANSPORTER MFSC"/>
    <property type="match status" value="1"/>
</dbReference>
<keyword evidence="4 7" id="KW-1133">Transmembrane helix</keyword>
<evidence type="ECO:0000256" key="3">
    <source>
        <dbReference type="ARBA" id="ARBA00022692"/>
    </source>
</evidence>
<dbReference type="RefSeq" id="WP_086614262.1">
    <property type="nucleotide sequence ID" value="NZ_MTPX02000042.1"/>
</dbReference>
<dbReference type="InterPro" id="IPR020846">
    <property type="entry name" value="MFS_dom"/>
</dbReference>
<evidence type="ECO:0000256" key="2">
    <source>
        <dbReference type="ARBA" id="ARBA00022448"/>
    </source>
</evidence>
<reference evidence="9 10" key="1">
    <citation type="submission" date="2017-10" db="EMBL/GenBank/DDBJ databases">
        <title>Draft genome sequence of cellulolytic Actinomyces sp CtC72 isolated from cattle rumen fluid.</title>
        <authorList>
            <person name="Joshi A.J."/>
            <person name="Vasudevan G."/>
            <person name="Lanjekar V.B."/>
            <person name="Hivarkar S."/>
            <person name="Engineer A."/>
            <person name="Pore S.D."/>
            <person name="Dhakephalkar P.K."/>
            <person name="Dagar S."/>
        </authorList>
    </citation>
    <scope>NUCLEOTIDE SEQUENCE [LARGE SCALE GENOMIC DNA]</scope>
    <source>
        <strain evidence="10">CtC72</strain>
    </source>
</reference>
<dbReference type="PRINTS" id="PR01036">
    <property type="entry name" value="TCRTETB"/>
</dbReference>
<dbReference type="SUPFAM" id="SSF103473">
    <property type="entry name" value="MFS general substrate transporter"/>
    <property type="match status" value="1"/>
</dbReference>
<protein>
    <submittedName>
        <fullName evidence="9">MFS transporter</fullName>
    </submittedName>
</protein>
<feature type="transmembrane region" description="Helical" evidence="7">
    <location>
        <begin position="50"/>
        <end position="69"/>
    </location>
</feature>
<feature type="transmembrane region" description="Helical" evidence="7">
    <location>
        <begin position="76"/>
        <end position="99"/>
    </location>
</feature>
<evidence type="ECO:0000313" key="10">
    <source>
        <dbReference type="Proteomes" id="UP000194577"/>
    </source>
</evidence>
<feature type="domain" description="Major facilitator superfamily (MFS) profile" evidence="8">
    <location>
        <begin position="10"/>
        <end position="237"/>
    </location>
</feature>
<feature type="transmembrane region" description="Helical" evidence="7">
    <location>
        <begin position="105"/>
        <end position="125"/>
    </location>
</feature>
<evidence type="ECO:0000313" key="9">
    <source>
        <dbReference type="EMBL" id="PHP52522.1"/>
    </source>
</evidence>